<gene>
    <name evidence="2" type="ORF">AJ80_05922</name>
</gene>
<dbReference type="OrthoDB" id="2156052at2759"/>
<dbReference type="Proteomes" id="UP000224634">
    <property type="component" value="Unassembled WGS sequence"/>
</dbReference>
<dbReference type="EMBL" id="PDNA01000093">
    <property type="protein sequence ID" value="PGH14477.1"/>
    <property type="molecule type" value="Genomic_DNA"/>
</dbReference>
<reference evidence="2 3" key="1">
    <citation type="submission" date="2017-10" db="EMBL/GenBank/DDBJ databases">
        <title>Comparative genomics in systemic dimorphic fungi from Ajellomycetaceae.</title>
        <authorList>
            <person name="Munoz J.F."/>
            <person name="Mcewen J.G."/>
            <person name="Clay O.K."/>
            <person name="Cuomo C.A."/>
        </authorList>
    </citation>
    <scope>NUCLEOTIDE SEQUENCE [LARGE SCALE GENOMIC DNA]</scope>
    <source>
        <strain evidence="2 3">UAMH7299</strain>
    </source>
</reference>
<feature type="region of interest" description="Disordered" evidence="1">
    <location>
        <begin position="376"/>
        <end position="398"/>
    </location>
</feature>
<proteinExistence type="predicted"/>
<accession>A0A2B7Y191</accession>
<sequence length="398" mass="44982">MLRKIVMTKLYRGSGDNFAGQHVQALTAKDVALQPLTRRCDKPTRHVKSSSFHGLWYVGDLKTWDDFESEVQGNFVGVPWNNYSTILAYALLESVSEPHVDAEDHFICGEELSISGRWVQHALQPMSAVGKEPKYGMVFGDWKATSDHQVDFVKDTKPISEEANSDDETAFSTVKKDAVSVDSAAENEPTTKRKRKVLIPDYALLVEENGAPRAVGEAKTPWNDELDLSWYDFVDEKELLGLRRALGQIGNYMIELELKYGFLTNYKWTLFLKREIVNGAERLHCSRPVSYDASPLFKDPISVRQALLLFQSRVVGDKSDWKSAKISDNGIIKKRVNEKVKDARYRVEDTVRQSSEQVPTGDKAVAHLISMTQNLNLEKGRPRRSPRFANPLTTESPS</sequence>
<keyword evidence="3" id="KW-1185">Reference proteome</keyword>
<evidence type="ECO:0000256" key="1">
    <source>
        <dbReference type="SAM" id="MobiDB-lite"/>
    </source>
</evidence>
<protein>
    <submittedName>
        <fullName evidence="2">Uncharacterized protein</fullName>
    </submittedName>
</protein>
<evidence type="ECO:0000313" key="2">
    <source>
        <dbReference type="EMBL" id="PGH14477.1"/>
    </source>
</evidence>
<evidence type="ECO:0000313" key="3">
    <source>
        <dbReference type="Proteomes" id="UP000224634"/>
    </source>
</evidence>
<name>A0A2B7Y191_POLH7</name>
<comment type="caution">
    <text evidence="2">The sequence shown here is derived from an EMBL/GenBank/DDBJ whole genome shotgun (WGS) entry which is preliminary data.</text>
</comment>
<dbReference type="AlphaFoldDB" id="A0A2B7Y191"/>
<organism evidence="2 3">
    <name type="scientific">Polytolypa hystricis (strain UAMH7299)</name>
    <dbReference type="NCBI Taxonomy" id="1447883"/>
    <lineage>
        <taxon>Eukaryota</taxon>
        <taxon>Fungi</taxon>
        <taxon>Dikarya</taxon>
        <taxon>Ascomycota</taxon>
        <taxon>Pezizomycotina</taxon>
        <taxon>Eurotiomycetes</taxon>
        <taxon>Eurotiomycetidae</taxon>
        <taxon>Onygenales</taxon>
        <taxon>Onygenales incertae sedis</taxon>
        <taxon>Polytolypa</taxon>
    </lineage>
</organism>